<evidence type="ECO:0000313" key="4">
    <source>
        <dbReference type="Proteomes" id="UP001147746"/>
    </source>
</evidence>
<evidence type="ECO:0000256" key="2">
    <source>
        <dbReference type="SAM" id="Phobius"/>
    </source>
</evidence>
<feature type="transmembrane region" description="Helical" evidence="2">
    <location>
        <begin position="17"/>
        <end position="34"/>
    </location>
</feature>
<dbReference type="AlphaFoldDB" id="A0A9W9QCL1"/>
<dbReference type="Proteomes" id="UP001147746">
    <property type="component" value="Unassembled WGS sequence"/>
</dbReference>
<comment type="caution">
    <text evidence="3">The sequence shown here is derived from an EMBL/GenBank/DDBJ whole genome shotgun (WGS) entry which is preliminary data.</text>
</comment>
<reference evidence="3" key="1">
    <citation type="submission" date="2022-12" db="EMBL/GenBank/DDBJ databases">
        <authorList>
            <person name="Petersen C."/>
        </authorList>
    </citation>
    <scope>NUCLEOTIDE SEQUENCE</scope>
    <source>
        <strain evidence="3">IBT 21472</strain>
    </source>
</reference>
<keyword evidence="2" id="KW-0812">Transmembrane</keyword>
<organism evidence="3 4">
    <name type="scientific">Penicillium atrosanguineum</name>
    <dbReference type="NCBI Taxonomy" id="1132637"/>
    <lineage>
        <taxon>Eukaryota</taxon>
        <taxon>Fungi</taxon>
        <taxon>Dikarya</taxon>
        <taxon>Ascomycota</taxon>
        <taxon>Pezizomycotina</taxon>
        <taxon>Eurotiomycetes</taxon>
        <taxon>Eurotiomycetidae</taxon>
        <taxon>Eurotiales</taxon>
        <taxon>Aspergillaceae</taxon>
        <taxon>Penicillium</taxon>
    </lineage>
</organism>
<sequence length="75" mass="8138">MATTITNGRANALRSRNIALVSMVAVVTSGWLLFRAQSPNGKDVLYSEKEKQMMQGRSGSGAIARAPSRERVEKS</sequence>
<accession>A0A9W9QCL1</accession>
<proteinExistence type="predicted"/>
<reference evidence="3" key="2">
    <citation type="journal article" date="2023" name="IMA Fungus">
        <title>Comparative genomic study of the Penicillium genus elucidates a diverse pangenome and 15 lateral gene transfer events.</title>
        <authorList>
            <person name="Petersen C."/>
            <person name="Sorensen T."/>
            <person name="Nielsen M.R."/>
            <person name="Sondergaard T.E."/>
            <person name="Sorensen J.L."/>
            <person name="Fitzpatrick D.A."/>
            <person name="Frisvad J.C."/>
            <person name="Nielsen K.L."/>
        </authorList>
    </citation>
    <scope>NUCLEOTIDE SEQUENCE</scope>
    <source>
        <strain evidence="3">IBT 21472</strain>
    </source>
</reference>
<protein>
    <submittedName>
        <fullName evidence="3">Uncharacterized protein</fullName>
    </submittedName>
</protein>
<keyword evidence="4" id="KW-1185">Reference proteome</keyword>
<evidence type="ECO:0000313" key="3">
    <source>
        <dbReference type="EMBL" id="KAJ5331186.1"/>
    </source>
</evidence>
<keyword evidence="2" id="KW-0472">Membrane</keyword>
<dbReference type="EMBL" id="JAPZBO010000001">
    <property type="protein sequence ID" value="KAJ5331186.1"/>
    <property type="molecule type" value="Genomic_DNA"/>
</dbReference>
<dbReference type="OrthoDB" id="4480828at2759"/>
<gene>
    <name evidence="3" type="ORF">N7476_000969</name>
</gene>
<name>A0A9W9QCL1_9EURO</name>
<evidence type="ECO:0000256" key="1">
    <source>
        <dbReference type="SAM" id="MobiDB-lite"/>
    </source>
</evidence>
<feature type="region of interest" description="Disordered" evidence="1">
    <location>
        <begin position="55"/>
        <end position="75"/>
    </location>
</feature>
<keyword evidence="2" id="KW-1133">Transmembrane helix</keyword>